<keyword evidence="2" id="KW-1185">Reference proteome</keyword>
<evidence type="ECO:0000313" key="2">
    <source>
        <dbReference type="Proteomes" id="UP001433508"/>
    </source>
</evidence>
<accession>A0ACC3T562</accession>
<comment type="caution">
    <text evidence="1">The sequence shown here is derived from an EMBL/GenBank/DDBJ whole genome shotgun (WGS) entry which is preliminary data.</text>
</comment>
<reference evidence="2" key="1">
    <citation type="journal article" date="2024" name="Front. Bioeng. Biotechnol.">
        <title>Genome-scale model development and genomic sequencing of the oleaginous clade Lipomyces.</title>
        <authorList>
            <person name="Czajka J.J."/>
            <person name="Han Y."/>
            <person name="Kim J."/>
            <person name="Mondo S.J."/>
            <person name="Hofstad B.A."/>
            <person name="Robles A."/>
            <person name="Haridas S."/>
            <person name="Riley R."/>
            <person name="LaButti K."/>
            <person name="Pangilinan J."/>
            <person name="Andreopoulos W."/>
            <person name="Lipzen A."/>
            <person name="Yan J."/>
            <person name="Wang M."/>
            <person name="Ng V."/>
            <person name="Grigoriev I.V."/>
            <person name="Spatafora J.W."/>
            <person name="Magnuson J.K."/>
            <person name="Baker S.E."/>
            <person name="Pomraning K.R."/>
        </authorList>
    </citation>
    <scope>NUCLEOTIDE SEQUENCE [LARGE SCALE GENOMIC DNA]</scope>
    <source>
        <strain evidence="2">CBS 7786</strain>
    </source>
</reference>
<dbReference type="EMBL" id="MU971349">
    <property type="protein sequence ID" value="KAK9239083.1"/>
    <property type="molecule type" value="Genomic_DNA"/>
</dbReference>
<protein>
    <submittedName>
        <fullName evidence="1">Uncharacterized protein</fullName>
    </submittedName>
</protein>
<dbReference type="Proteomes" id="UP001433508">
    <property type="component" value="Unassembled WGS sequence"/>
</dbReference>
<proteinExistence type="predicted"/>
<evidence type="ECO:0000313" key="1">
    <source>
        <dbReference type="EMBL" id="KAK9239083.1"/>
    </source>
</evidence>
<name>A0ACC3T562_LIPKO</name>
<gene>
    <name evidence="1" type="ORF">V1525DRAFT_417942</name>
</gene>
<organism evidence="1 2">
    <name type="scientific">Lipomyces kononenkoae</name>
    <name type="common">Yeast</name>
    <dbReference type="NCBI Taxonomy" id="34357"/>
    <lineage>
        <taxon>Eukaryota</taxon>
        <taxon>Fungi</taxon>
        <taxon>Dikarya</taxon>
        <taxon>Ascomycota</taxon>
        <taxon>Saccharomycotina</taxon>
        <taxon>Lipomycetes</taxon>
        <taxon>Lipomycetales</taxon>
        <taxon>Lipomycetaceae</taxon>
        <taxon>Lipomyces</taxon>
    </lineage>
</organism>
<sequence length="194" mass="21772">MAPQSLESSHRDAIVRLIHLSLLRNDLPVARRCVALLLRSPPPPRTTSPSTVALLPFWPQLLALAPTTRARATLLDWLLVSLASYARLTPRHVASSQRRARAKDQVDTLYTALACLKIESGAVDDLVDRLEEILLEWPFSEDPRLRAYYGMALLSTDRTSQGMSELAKCESAGWTVPDIVFQKETTYDEDIEME</sequence>